<name>A0A835U2N7_VANPL</name>
<dbReference type="EMBL" id="JADCNM010000614">
    <property type="protein sequence ID" value="KAG0446116.1"/>
    <property type="molecule type" value="Genomic_DNA"/>
</dbReference>
<evidence type="ECO:0000313" key="3">
    <source>
        <dbReference type="Proteomes" id="UP000636800"/>
    </source>
</evidence>
<dbReference type="AlphaFoldDB" id="A0A835U2N7"/>
<accession>A0A835U2N7</accession>
<comment type="caution">
    <text evidence="2">The sequence shown here is derived from an EMBL/GenBank/DDBJ whole genome shotgun (WGS) entry which is preliminary data.</text>
</comment>
<dbReference type="Proteomes" id="UP000639772">
    <property type="component" value="Unassembled WGS sequence"/>
</dbReference>
<keyword evidence="3" id="KW-1185">Reference proteome</keyword>
<sequence>MSYLSSCLRNEDSLTSFRRWCAPWLGSSGDLAVGPVSIASLIADSMLRRAVNRAGRLLHSVSPSPHTFSLVSCSLLSILVTDRQRPRWIWIHGGAAIYDLLQPAQGFLGIALHQSDHRPVMNSVFHETKVRVTRILLAVGVLSIPSVVGIFKGGNAKPGYGPSPFCCEPQCWMQNSHANIVIAVTMVQEACLVL</sequence>
<gene>
    <name evidence="2" type="ORF">HPP92_028988</name>
    <name evidence="1" type="ORF">HPP92_028999</name>
</gene>
<protein>
    <submittedName>
        <fullName evidence="2">Uncharacterized protein</fullName>
    </submittedName>
</protein>
<reference evidence="3 4" key="1">
    <citation type="journal article" date="2020" name="Nat. Food">
        <title>A phased Vanilla planifolia genome enables genetic improvement of flavour and production.</title>
        <authorList>
            <person name="Hasing T."/>
            <person name="Tang H."/>
            <person name="Brym M."/>
            <person name="Khazi F."/>
            <person name="Huang T."/>
            <person name="Chambers A.H."/>
        </authorList>
    </citation>
    <scope>NUCLEOTIDE SEQUENCE [LARGE SCALE GENOMIC DNA]</scope>
    <source>
        <tissue evidence="2">Leaf</tissue>
    </source>
</reference>
<dbReference type="EMBL" id="JADCNL010000613">
    <property type="protein sequence ID" value="KAG0446122.1"/>
    <property type="molecule type" value="Genomic_DNA"/>
</dbReference>
<proteinExistence type="predicted"/>
<evidence type="ECO:0000313" key="1">
    <source>
        <dbReference type="EMBL" id="KAG0446116.1"/>
    </source>
</evidence>
<dbReference type="Proteomes" id="UP000636800">
    <property type="component" value="Unassembled WGS sequence"/>
</dbReference>
<evidence type="ECO:0000313" key="4">
    <source>
        <dbReference type="Proteomes" id="UP000639772"/>
    </source>
</evidence>
<organism evidence="2 3">
    <name type="scientific">Vanilla planifolia</name>
    <name type="common">Vanilla</name>
    <dbReference type="NCBI Taxonomy" id="51239"/>
    <lineage>
        <taxon>Eukaryota</taxon>
        <taxon>Viridiplantae</taxon>
        <taxon>Streptophyta</taxon>
        <taxon>Embryophyta</taxon>
        <taxon>Tracheophyta</taxon>
        <taxon>Spermatophyta</taxon>
        <taxon>Magnoliopsida</taxon>
        <taxon>Liliopsida</taxon>
        <taxon>Asparagales</taxon>
        <taxon>Orchidaceae</taxon>
        <taxon>Vanilloideae</taxon>
        <taxon>Vanilleae</taxon>
        <taxon>Vanilla</taxon>
    </lineage>
</organism>
<evidence type="ECO:0000313" key="2">
    <source>
        <dbReference type="EMBL" id="KAG0446122.1"/>
    </source>
</evidence>
<dbReference type="OrthoDB" id="288203at2759"/>